<dbReference type="Proteomes" id="UP001356427">
    <property type="component" value="Unassembled WGS sequence"/>
</dbReference>
<keyword evidence="2" id="KW-1185">Reference proteome</keyword>
<evidence type="ECO:0000313" key="1">
    <source>
        <dbReference type="EMBL" id="KAK6310320.1"/>
    </source>
</evidence>
<gene>
    <name evidence="1" type="ORF">J4Q44_G00183750</name>
</gene>
<dbReference type="AlphaFoldDB" id="A0AAN8LFX2"/>
<protein>
    <submittedName>
        <fullName evidence="1">Uncharacterized protein</fullName>
    </submittedName>
</protein>
<reference evidence="1 2" key="1">
    <citation type="submission" date="2021-04" db="EMBL/GenBank/DDBJ databases">
        <authorList>
            <person name="De Guttry C."/>
            <person name="Zahm M."/>
            <person name="Klopp C."/>
            <person name="Cabau C."/>
            <person name="Louis A."/>
            <person name="Berthelot C."/>
            <person name="Parey E."/>
            <person name="Roest Crollius H."/>
            <person name="Montfort J."/>
            <person name="Robinson-Rechavi M."/>
            <person name="Bucao C."/>
            <person name="Bouchez O."/>
            <person name="Gislard M."/>
            <person name="Lluch J."/>
            <person name="Milhes M."/>
            <person name="Lampietro C."/>
            <person name="Lopez Roques C."/>
            <person name="Donnadieu C."/>
            <person name="Braasch I."/>
            <person name="Desvignes T."/>
            <person name="Postlethwait J."/>
            <person name="Bobe J."/>
            <person name="Wedekind C."/>
            <person name="Guiguen Y."/>
        </authorList>
    </citation>
    <scope>NUCLEOTIDE SEQUENCE [LARGE SCALE GENOMIC DNA]</scope>
    <source>
        <strain evidence="1">Cs_M1</strain>
        <tissue evidence="1">Blood</tissue>
    </source>
</reference>
<dbReference type="EMBL" id="JAGTTL010000016">
    <property type="protein sequence ID" value="KAK6310320.1"/>
    <property type="molecule type" value="Genomic_DNA"/>
</dbReference>
<name>A0AAN8LFX2_9TELE</name>
<accession>A0AAN8LFX2</accession>
<sequence length="61" mass="7098">MIITPVRSWFHPSRGQINKRGITRNSTPKNKNKLLNRGTILKVNIITAPPFFPHSRIYIEE</sequence>
<organism evidence="1 2">
    <name type="scientific">Coregonus suidteri</name>
    <dbReference type="NCBI Taxonomy" id="861788"/>
    <lineage>
        <taxon>Eukaryota</taxon>
        <taxon>Metazoa</taxon>
        <taxon>Chordata</taxon>
        <taxon>Craniata</taxon>
        <taxon>Vertebrata</taxon>
        <taxon>Euteleostomi</taxon>
        <taxon>Actinopterygii</taxon>
        <taxon>Neopterygii</taxon>
        <taxon>Teleostei</taxon>
        <taxon>Protacanthopterygii</taxon>
        <taxon>Salmoniformes</taxon>
        <taxon>Salmonidae</taxon>
        <taxon>Coregoninae</taxon>
        <taxon>Coregonus</taxon>
    </lineage>
</organism>
<evidence type="ECO:0000313" key="2">
    <source>
        <dbReference type="Proteomes" id="UP001356427"/>
    </source>
</evidence>
<proteinExistence type="predicted"/>
<feature type="non-terminal residue" evidence="1">
    <location>
        <position position="61"/>
    </location>
</feature>
<comment type="caution">
    <text evidence="1">The sequence shown here is derived from an EMBL/GenBank/DDBJ whole genome shotgun (WGS) entry which is preliminary data.</text>
</comment>